<gene>
    <name evidence="1" type="ORF">NQU55_12300</name>
</gene>
<protein>
    <submittedName>
        <fullName evidence="1">Uncharacterized protein</fullName>
    </submittedName>
</protein>
<dbReference type="EMBL" id="JANIID010000008">
    <property type="protein sequence ID" value="MCQ8770554.1"/>
    <property type="molecule type" value="Genomic_DNA"/>
</dbReference>
<name>A0A9X2LFW9_9ACTN</name>
<sequence length="50" mass="5544">MSAVPPPRTGPADLARYRAALRPWVDRTMDFTVRIHPEGITAIRLVPCDG</sequence>
<dbReference type="Proteomes" id="UP001142374">
    <property type="component" value="Unassembled WGS sequence"/>
</dbReference>
<dbReference type="AlphaFoldDB" id="A0A9X2LFW9"/>
<evidence type="ECO:0000313" key="1">
    <source>
        <dbReference type="EMBL" id="MCQ8770554.1"/>
    </source>
</evidence>
<organism evidence="1 2">
    <name type="scientific">Streptomyces telluris</name>
    <dbReference type="NCBI Taxonomy" id="2720021"/>
    <lineage>
        <taxon>Bacteria</taxon>
        <taxon>Bacillati</taxon>
        <taxon>Actinomycetota</taxon>
        <taxon>Actinomycetes</taxon>
        <taxon>Kitasatosporales</taxon>
        <taxon>Streptomycetaceae</taxon>
        <taxon>Streptomyces</taxon>
    </lineage>
</organism>
<keyword evidence="2" id="KW-1185">Reference proteome</keyword>
<comment type="caution">
    <text evidence="1">The sequence shown here is derived from an EMBL/GenBank/DDBJ whole genome shotgun (WGS) entry which is preliminary data.</text>
</comment>
<accession>A0A9X2LFW9</accession>
<proteinExistence type="predicted"/>
<reference evidence="1" key="1">
    <citation type="submission" date="2022-06" db="EMBL/GenBank/DDBJ databases">
        <title>WGS of actinobacteria.</title>
        <authorList>
            <person name="Thawai C."/>
        </authorList>
    </citation>
    <scope>NUCLEOTIDE SEQUENCE</scope>
    <source>
        <strain evidence="1">AA8</strain>
    </source>
</reference>
<dbReference type="RefSeq" id="WP_168095891.1">
    <property type="nucleotide sequence ID" value="NZ_JAATER010000510.1"/>
</dbReference>
<evidence type="ECO:0000313" key="2">
    <source>
        <dbReference type="Proteomes" id="UP001142374"/>
    </source>
</evidence>